<dbReference type="PROSITE" id="PS51286">
    <property type="entry name" value="RAP"/>
    <property type="match status" value="1"/>
</dbReference>
<name>A0A2I0BG04_9ASPA</name>
<dbReference type="GO" id="GO:0005759">
    <property type="term" value="C:mitochondrial matrix"/>
    <property type="evidence" value="ECO:0007669"/>
    <property type="project" value="TreeGrafter"/>
</dbReference>
<evidence type="ECO:0000313" key="2">
    <source>
        <dbReference type="EMBL" id="PKA66728.1"/>
    </source>
</evidence>
<protein>
    <recommendedName>
        <fullName evidence="1">RAP domain-containing protein</fullName>
    </recommendedName>
</protein>
<evidence type="ECO:0000259" key="1">
    <source>
        <dbReference type="PROSITE" id="PS51286"/>
    </source>
</evidence>
<feature type="domain" description="RAP" evidence="1">
    <location>
        <begin position="584"/>
        <end position="642"/>
    </location>
</feature>
<dbReference type="GO" id="GO:0044528">
    <property type="term" value="P:regulation of mitochondrial mRNA stability"/>
    <property type="evidence" value="ECO:0007669"/>
    <property type="project" value="TreeGrafter"/>
</dbReference>
<dbReference type="Proteomes" id="UP000236161">
    <property type="component" value="Unassembled WGS sequence"/>
</dbReference>
<proteinExistence type="predicted"/>
<dbReference type="Gene3D" id="3.40.960.10">
    <property type="entry name" value="VSR Endonuclease"/>
    <property type="match status" value="1"/>
</dbReference>
<dbReference type="GO" id="GO:0009507">
    <property type="term" value="C:chloroplast"/>
    <property type="evidence" value="ECO:0007669"/>
    <property type="project" value="TreeGrafter"/>
</dbReference>
<dbReference type="STRING" id="1088818.A0A2I0BG04"/>
<dbReference type="PANTHER" id="PTHR21228">
    <property type="entry name" value="FAST LEU-RICH DOMAIN-CONTAINING"/>
    <property type="match status" value="1"/>
</dbReference>
<dbReference type="InterPro" id="IPR013584">
    <property type="entry name" value="RAP"/>
</dbReference>
<accession>A0A2I0BG04</accession>
<sequence>MESYLKTHFSGKFFQPFQFPAMKSISGIFNPEFTVGFRSKFRVCTCELESTSTGFREVEKPKEPTPQWELEFLGKAPSLSSSQTLKKKREKSRLLQDTESMDWCVRARRSALRTIEARGLTSSIEKMVTSKRRKKKKVKGINKYKVKKERILEDSIDEIEETDWEDGSMGGDNSDLLRSVGMFADGMFEERKEKAKEAFIEKLSQFSGPSNRKKEISLNKDIVDAQTAEEVLEVAAETISAVAKGLHPSPLTPTNIATALHRIAKNMEKVSMLKARRLAFARQREMSMLVGIAMIALPECSAQGISNIAWALSKIGGEMLYLSEMDRIAEVVEMRVVDFNAQNLANVAGAFALMQHSAPELFALLAVKAAQVVQSFKEQEVSQLLWAFASLNECADPFLDSLDLVFKDSVRFQCCNDVRSSSPDGYDDETSGNIAEDVDQIIPQYSSGISILSFSRDQVGKIAWSYAVLGRMDRLFFSQVWTSLSRYEEQRLSEQYREDIMFASQVHLANHCLKLEYPHLSLSLKKDIEEKISKACKTKRFNEKTTSSFQKEVARLLTSTGLEWVKEYVVDGYTLDAVLVDKKLAFEIDGPTHFSRNLGTPLGHTILKRRYISAAGWKLVSLSYLEWEDLQGGFQQLEHLRRILGIDEGATSQEEEQVLA</sequence>
<dbReference type="Pfam" id="PF08373">
    <property type="entry name" value="RAP"/>
    <property type="match status" value="1"/>
</dbReference>
<keyword evidence="3" id="KW-1185">Reference proteome</keyword>
<dbReference type="SMART" id="SM00952">
    <property type="entry name" value="RAP"/>
    <property type="match status" value="1"/>
</dbReference>
<gene>
    <name evidence="2" type="ORF">AXF42_Ash003383</name>
</gene>
<dbReference type="GO" id="GO:0003723">
    <property type="term" value="F:RNA binding"/>
    <property type="evidence" value="ECO:0007669"/>
    <property type="project" value="TreeGrafter"/>
</dbReference>
<dbReference type="GO" id="GO:0000963">
    <property type="term" value="P:mitochondrial RNA processing"/>
    <property type="evidence" value="ECO:0007669"/>
    <property type="project" value="TreeGrafter"/>
</dbReference>
<dbReference type="GO" id="GO:0035770">
    <property type="term" value="C:ribonucleoprotein granule"/>
    <property type="evidence" value="ECO:0007669"/>
    <property type="project" value="TreeGrafter"/>
</dbReference>
<dbReference type="InterPro" id="IPR050870">
    <property type="entry name" value="FAST_kinase"/>
</dbReference>
<evidence type="ECO:0000313" key="3">
    <source>
        <dbReference type="Proteomes" id="UP000236161"/>
    </source>
</evidence>
<dbReference type="PANTHER" id="PTHR21228:SF40">
    <property type="entry name" value="LD45607P"/>
    <property type="match status" value="1"/>
</dbReference>
<dbReference type="AlphaFoldDB" id="A0A2I0BG04"/>
<reference evidence="2 3" key="1">
    <citation type="journal article" date="2017" name="Nature">
        <title>The Apostasia genome and the evolution of orchids.</title>
        <authorList>
            <person name="Zhang G.Q."/>
            <person name="Liu K.W."/>
            <person name="Li Z."/>
            <person name="Lohaus R."/>
            <person name="Hsiao Y.Y."/>
            <person name="Niu S.C."/>
            <person name="Wang J.Y."/>
            <person name="Lin Y.C."/>
            <person name="Xu Q."/>
            <person name="Chen L.J."/>
            <person name="Yoshida K."/>
            <person name="Fujiwara S."/>
            <person name="Wang Z.W."/>
            <person name="Zhang Y.Q."/>
            <person name="Mitsuda N."/>
            <person name="Wang M."/>
            <person name="Liu G.H."/>
            <person name="Pecoraro L."/>
            <person name="Huang H.X."/>
            <person name="Xiao X.J."/>
            <person name="Lin M."/>
            <person name="Wu X.Y."/>
            <person name="Wu W.L."/>
            <person name="Chen Y.Y."/>
            <person name="Chang S.B."/>
            <person name="Sakamoto S."/>
            <person name="Ohme-Takagi M."/>
            <person name="Yagi M."/>
            <person name="Zeng S.J."/>
            <person name="Shen C.Y."/>
            <person name="Yeh C.M."/>
            <person name="Luo Y.B."/>
            <person name="Tsai W.C."/>
            <person name="Van de Peer Y."/>
            <person name="Liu Z.J."/>
        </authorList>
    </citation>
    <scope>NUCLEOTIDE SEQUENCE [LARGE SCALE GENOMIC DNA]</scope>
    <source>
        <strain evidence="3">cv. Shenzhen</strain>
        <tissue evidence="2">Stem</tissue>
    </source>
</reference>
<dbReference type="OrthoDB" id="385235at2759"/>
<organism evidence="2 3">
    <name type="scientific">Apostasia shenzhenica</name>
    <dbReference type="NCBI Taxonomy" id="1088818"/>
    <lineage>
        <taxon>Eukaryota</taxon>
        <taxon>Viridiplantae</taxon>
        <taxon>Streptophyta</taxon>
        <taxon>Embryophyta</taxon>
        <taxon>Tracheophyta</taxon>
        <taxon>Spermatophyta</taxon>
        <taxon>Magnoliopsida</taxon>
        <taxon>Liliopsida</taxon>
        <taxon>Asparagales</taxon>
        <taxon>Orchidaceae</taxon>
        <taxon>Apostasioideae</taxon>
        <taxon>Apostasia</taxon>
    </lineage>
</organism>
<dbReference type="GO" id="GO:1901259">
    <property type="term" value="P:chloroplast rRNA processing"/>
    <property type="evidence" value="ECO:0007669"/>
    <property type="project" value="TreeGrafter"/>
</dbReference>
<dbReference type="EMBL" id="KZ451885">
    <property type="protein sequence ID" value="PKA66728.1"/>
    <property type="molecule type" value="Genomic_DNA"/>
</dbReference>